<dbReference type="Proteomes" id="UP001652660">
    <property type="component" value="Chromosome 3c"/>
</dbReference>
<evidence type="ECO:0000313" key="9">
    <source>
        <dbReference type="RefSeq" id="XP_027118374.2"/>
    </source>
</evidence>
<keyword evidence="6" id="KW-0472">Membrane</keyword>
<evidence type="ECO:0000256" key="2">
    <source>
        <dbReference type="ARBA" id="ARBA00010271"/>
    </source>
</evidence>
<keyword evidence="4" id="KW-0735">Signal-anchor</keyword>
<dbReference type="PANTHER" id="PTHR11062:SF282">
    <property type="entry name" value="XYLOGLUCAN GALACTOSYLTRANSFERASE GT11-RELATED"/>
    <property type="match status" value="1"/>
</dbReference>
<reference evidence="9" key="2">
    <citation type="submission" date="2025-08" db="UniProtKB">
        <authorList>
            <consortium name="RefSeq"/>
        </authorList>
    </citation>
    <scope>IDENTIFICATION</scope>
    <source>
        <tissue evidence="9">Leaves</tissue>
    </source>
</reference>
<gene>
    <name evidence="9" type="primary">LOC113735576</name>
</gene>
<dbReference type="GeneID" id="113735576"/>
<evidence type="ECO:0000259" key="7">
    <source>
        <dbReference type="Pfam" id="PF03016"/>
    </source>
</evidence>
<accession>A0A6P6WSH5</accession>
<dbReference type="RefSeq" id="XP_027118374.2">
    <property type="nucleotide sequence ID" value="XM_027262573.2"/>
</dbReference>
<sequence>MGKSTVGGKSRNKELLYVFMTWLVFCTLMLSGHYSSLIELTMSSTSFPISGKSTFSLPTKSLFPIRNTKENLPDGKKDGVLDSCSGRYIYIHDLPSRFNVDIIKNCNSSLIKWFDMCKCVMNGGFGPPATNSRDILQEHGWYATDQFSLEVIFHNRMKKYQCLTNESSLASAIYVPFYAGHDVSRYLWESNISVRDAAGVDFADWISKQPEWKTMWGKDHFFVAGRIIWDFRRETNKSSDWGNNLMLLSEVKNMTVLTIESIPWSPTDIAIPYPTYFHPTSQEEVEAWQKKITQQKRPYLYSFVGAPRPNTQRSIRGRIIEQCLDSREKCKLLNCNISSNDCYDPGRVMEMFLNSRFCLQPTGDSYTRRSTFDSILGGCIPVFFNPGGAYGQYVSYLPKNHSDYSVFIPESDIREGKTSIEEVLRKKSEQEVVKMQKEVIKLIPKVIYVDPSSGLNTSEDAFDIAIKKVLERVNTTRREIVNGRTLTIDKLRKKPQQSRQQYDEDYRLLE</sequence>
<organism evidence="8 9">
    <name type="scientific">Coffea arabica</name>
    <name type="common">Arabian coffee</name>
    <dbReference type="NCBI Taxonomy" id="13443"/>
    <lineage>
        <taxon>Eukaryota</taxon>
        <taxon>Viridiplantae</taxon>
        <taxon>Streptophyta</taxon>
        <taxon>Embryophyta</taxon>
        <taxon>Tracheophyta</taxon>
        <taxon>Spermatophyta</taxon>
        <taxon>Magnoliopsida</taxon>
        <taxon>eudicotyledons</taxon>
        <taxon>Gunneridae</taxon>
        <taxon>Pentapetalae</taxon>
        <taxon>asterids</taxon>
        <taxon>lamiids</taxon>
        <taxon>Gentianales</taxon>
        <taxon>Rubiaceae</taxon>
        <taxon>Ixoroideae</taxon>
        <taxon>Gardenieae complex</taxon>
        <taxon>Bertiereae - Coffeeae clade</taxon>
        <taxon>Coffeeae</taxon>
        <taxon>Coffea</taxon>
    </lineage>
</organism>
<proteinExistence type="inferred from homology"/>
<evidence type="ECO:0000256" key="6">
    <source>
        <dbReference type="SAM" id="Phobius"/>
    </source>
</evidence>
<comment type="similarity">
    <text evidence="2">Belongs to the glycosyltransferase 47 family.</text>
</comment>
<comment type="subcellular location">
    <subcellularLocation>
        <location evidence="1">Golgi apparatus membrane</location>
        <topology evidence="1">Single-pass type II membrane protein</topology>
    </subcellularLocation>
</comment>
<evidence type="ECO:0000256" key="1">
    <source>
        <dbReference type="ARBA" id="ARBA00004323"/>
    </source>
</evidence>
<dbReference type="OrthoDB" id="1924787at2759"/>
<evidence type="ECO:0000313" key="8">
    <source>
        <dbReference type="Proteomes" id="UP001652660"/>
    </source>
</evidence>
<dbReference type="AlphaFoldDB" id="A0A6P6WSH5"/>
<evidence type="ECO:0000256" key="4">
    <source>
        <dbReference type="ARBA" id="ARBA00022968"/>
    </source>
</evidence>
<evidence type="ECO:0000256" key="5">
    <source>
        <dbReference type="ARBA" id="ARBA00023034"/>
    </source>
</evidence>
<keyword evidence="3 9" id="KW-0808">Transferase</keyword>
<evidence type="ECO:0000256" key="3">
    <source>
        <dbReference type="ARBA" id="ARBA00022676"/>
    </source>
</evidence>
<feature type="domain" description="Exostosin GT47" evidence="7">
    <location>
        <begin position="83"/>
        <end position="420"/>
    </location>
</feature>
<dbReference type="InterPro" id="IPR040911">
    <property type="entry name" value="Exostosin_GT47"/>
</dbReference>
<dbReference type="InterPro" id="IPR004263">
    <property type="entry name" value="Exostosin"/>
</dbReference>
<dbReference type="GO" id="GO:0000139">
    <property type="term" value="C:Golgi membrane"/>
    <property type="evidence" value="ECO:0007669"/>
    <property type="project" value="UniProtKB-SubCell"/>
</dbReference>
<reference evidence="8" key="1">
    <citation type="journal article" date="2025" name="Foods">
        <title>Unveiling the Microbial Signatures of Arabica Coffee Cherries: Insights into Ripeness Specific Diversity, Functional Traits, and Implications for Quality and Safety.</title>
        <authorList>
            <consortium name="RefSeq"/>
            <person name="Tenea G.N."/>
            <person name="Cifuentes V."/>
            <person name="Reyes P."/>
            <person name="Cevallos-Vallejos M."/>
        </authorList>
    </citation>
    <scope>NUCLEOTIDE SEQUENCE [LARGE SCALE GENOMIC DNA]</scope>
</reference>
<keyword evidence="5" id="KW-0333">Golgi apparatus</keyword>
<keyword evidence="8" id="KW-1185">Reference proteome</keyword>
<name>A0A6P6WSH5_COFAR</name>
<keyword evidence="6" id="KW-1133">Transmembrane helix</keyword>
<dbReference type="Pfam" id="PF03016">
    <property type="entry name" value="Exostosin_GT47"/>
    <property type="match status" value="1"/>
</dbReference>
<keyword evidence="3 9" id="KW-0328">Glycosyltransferase</keyword>
<protein>
    <submittedName>
        <fullName evidence="9">Xyloglucan galactosyltransferase KATAMARI1 homolog</fullName>
    </submittedName>
</protein>
<keyword evidence="6" id="KW-0812">Transmembrane</keyword>
<dbReference type="GO" id="GO:0016757">
    <property type="term" value="F:glycosyltransferase activity"/>
    <property type="evidence" value="ECO:0007669"/>
    <property type="project" value="UniProtKB-KW"/>
</dbReference>
<feature type="transmembrane region" description="Helical" evidence="6">
    <location>
        <begin position="15"/>
        <end position="34"/>
    </location>
</feature>
<dbReference type="PANTHER" id="PTHR11062">
    <property type="entry name" value="EXOSTOSIN HEPARAN SULFATE GLYCOSYLTRANSFERASE -RELATED"/>
    <property type="match status" value="1"/>
</dbReference>